<sequence>MNNAMKYYSDRLFRYNDYTRCKRRSWRAGELYELAEIKCKGKKIIVLNLPPPLPHCCHNMPYEAEYSRPYRFPSSAAFNMAFASGSRGKRKLEKPVRILTSCITFCFYTIIIIFPSADLHTLAMWVAKNLIAYRFQVLQFVILLVRQHVHLVLPKSDEFFNSSIAHVMRKCNFVP</sequence>
<keyword evidence="3" id="KW-1185">Reference proteome</keyword>
<accession>A0A195BVC9</accession>
<evidence type="ECO:0000313" key="2">
    <source>
        <dbReference type="EMBL" id="KYM91423.1"/>
    </source>
</evidence>
<dbReference type="EMBL" id="KQ976407">
    <property type="protein sequence ID" value="KYM91423.1"/>
    <property type="molecule type" value="Genomic_DNA"/>
</dbReference>
<evidence type="ECO:0000313" key="3">
    <source>
        <dbReference type="Proteomes" id="UP000078540"/>
    </source>
</evidence>
<dbReference type="Proteomes" id="UP000078540">
    <property type="component" value="Unassembled WGS sequence"/>
</dbReference>
<proteinExistence type="predicted"/>
<gene>
    <name evidence="2" type="ORF">ALC53_01491</name>
</gene>
<evidence type="ECO:0000256" key="1">
    <source>
        <dbReference type="SAM" id="Phobius"/>
    </source>
</evidence>
<keyword evidence="1" id="KW-0472">Membrane</keyword>
<organism evidence="2 3">
    <name type="scientific">Atta colombica</name>
    <dbReference type="NCBI Taxonomy" id="520822"/>
    <lineage>
        <taxon>Eukaryota</taxon>
        <taxon>Metazoa</taxon>
        <taxon>Ecdysozoa</taxon>
        <taxon>Arthropoda</taxon>
        <taxon>Hexapoda</taxon>
        <taxon>Insecta</taxon>
        <taxon>Pterygota</taxon>
        <taxon>Neoptera</taxon>
        <taxon>Endopterygota</taxon>
        <taxon>Hymenoptera</taxon>
        <taxon>Apocrita</taxon>
        <taxon>Aculeata</taxon>
        <taxon>Formicoidea</taxon>
        <taxon>Formicidae</taxon>
        <taxon>Myrmicinae</taxon>
        <taxon>Atta</taxon>
    </lineage>
</organism>
<name>A0A195BVC9_9HYME</name>
<keyword evidence="1" id="KW-0812">Transmembrane</keyword>
<protein>
    <submittedName>
        <fullName evidence="2">Uncharacterized protein</fullName>
    </submittedName>
</protein>
<keyword evidence="1" id="KW-1133">Transmembrane helix</keyword>
<feature type="transmembrane region" description="Helical" evidence="1">
    <location>
        <begin position="96"/>
        <end position="116"/>
    </location>
</feature>
<reference evidence="2 3" key="1">
    <citation type="submission" date="2015-09" db="EMBL/GenBank/DDBJ databases">
        <title>Atta colombica WGS genome.</title>
        <authorList>
            <person name="Nygaard S."/>
            <person name="Hu H."/>
            <person name="Boomsma J."/>
            <person name="Zhang G."/>
        </authorList>
    </citation>
    <scope>NUCLEOTIDE SEQUENCE [LARGE SCALE GENOMIC DNA]</scope>
    <source>
        <strain evidence="2">Treedump-2</strain>
        <tissue evidence="2">Whole body</tissue>
    </source>
</reference>
<dbReference type="AlphaFoldDB" id="A0A195BVC9"/>